<dbReference type="AlphaFoldDB" id="A0A418ND85"/>
<name>A0A418ND85_9FLAO</name>
<organism evidence="1 3">
    <name type="scientific">Flagellimonas aequoris</name>
    <dbReference type="NCBI Taxonomy" id="2306997"/>
    <lineage>
        <taxon>Bacteria</taxon>
        <taxon>Pseudomonadati</taxon>
        <taxon>Bacteroidota</taxon>
        <taxon>Flavobacteriia</taxon>
        <taxon>Flavobacteriales</taxon>
        <taxon>Flavobacteriaceae</taxon>
        <taxon>Flagellimonas</taxon>
    </lineage>
</organism>
<gene>
    <name evidence="1" type="ORF">D2U88_00550</name>
    <name evidence="2" type="ORF">FQ019_00530</name>
</gene>
<dbReference type="Proteomes" id="UP000321528">
    <property type="component" value="Unassembled WGS sequence"/>
</dbReference>
<reference evidence="2 4" key="2">
    <citation type="submission" date="2019-07" db="EMBL/GenBank/DDBJ databases">
        <title>Draft genome of two Muricauda strains isolated from deep sea.</title>
        <authorList>
            <person name="Sun C."/>
        </authorList>
    </citation>
    <scope>NUCLEOTIDE SEQUENCE [LARGE SCALE GENOMIC DNA]</scope>
    <source>
        <strain evidence="2 4">NH166</strain>
    </source>
</reference>
<dbReference type="RefSeq" id="WP_119638352.1">
    <property type="nucleotide sequence ID" value="NZ_QXFJ01000007.1"/>
</dbReference>
<dbReference type="SUPFAM" id="SSF88713">
    <property type="entry name" value="Glycoside hydrolase/deacetylase"/>
    <property type="match status" value="1"/>
</dbReference>
<evidence type="ECO:0000313" key="3">
    <source>
        <dbReference type="Proteomes" id="UP000284189"/>
    </source>
</evidence>
<evidence type="ECO:0000313" key="1">
    <source>
        <dbReference type="EMBL" id="RIV74392.1"/>
    </source>
</evidence>
<evidence type="ECO:0000313" key="2">
    <source>
        <dbReference type="EMBL" id="TXK08514.1"/>
    </source>
</evidence>
<reference evidence="1 3" key="1">
    <citation type="submission" date="2018-08" db="EMBL/GenBank/DDBJ databases">
        <title>Proposal of Muricauda 72 sp.nov. and Muricauda NH166 sp.nov., isolated from seawater.</title>
        <authorList>
            <person name="Cheng H."/>
            <person name="Wu Y.-H."/>
            <person name="Guo L.-L."/>
            <person name="Xu X.-W."/>
        </authorList>
    </citation>
    <scope>NUCLEOTIDE SEQUENCE [LARGE SCALE GENOMIC DNA]</scope>
    <source>
        <strain evidence="1 3">NH166</strain>
    </source>
</reference>
<keyword evidence="4" id="KW-1185">Reference proteome</keyword>
<dbReference type="EMBL" id="VNWL01000006">
    <property type="protein sequence ID" value="TXK08514.1"/>
    <property type="molecule type" value="Genomic_DNA"/>
</dbReference>
<dbReference type="InterPro" id="IPR011330">
    <property type="entry name" value="Glyco_hydro/deAcase_b/a-brl"/>
</dbReference>
<evidence type="ECO:0000313" key="4">
    <source>
        <dbReference type="Proteomes" id="UP000321528"/>
    </source>
</evidence>
<dbReference type="EMBL" id="QXFJ01000007">
    <property type="protein sequence ID" value="RIV74392.1"/>
    <property type="molecule type" value="Genomic_DNA"/>
</dbReference>
<dbReference type="CDD" id="cd10929">
    <property type="entry name" value="CE4_u5"/>
    <property type="match status" value="1"/>
</dbReference>
<dbReference type="Proteomes" id="UP000284189">
    <property type="component" value="Unassembled WGS sequence"/>
</dbReference>
<dbReference type="GO" id="GO:0005975">
    <property type="term" value="P:carbohydrate metabolic process"/>
    <property type="evidence" value="ECO:0007669"/>
    <property type="project" value="InterPro"/>
</dbReference>
<dbReference type="Gene3D" id="3.20.20.370">
    <property type="entry name" value="Glycoside hydrolase/deacetylase"/>
    <property type="match status" value="1"/>
</dbReference>
<proteinExistence type="predicted"/>
<comment type="caution">
    <text evidence="1">The sequence shown here is derived from an EMBL/GenBank/DDBJ whole genome shotgun (WGS) entry which is preliminary data.</text>
</comment>
<protein>
    <submittedName>
        <fullName evidence="1">DUF2334 domain-containing protein</fullName>
    </submittedName>
</protein>
<sequence>MKNGAFVISLDFELHWGVFDLMSTEQYEVNLTNTRKAIQGMNELCGQYDIKMTYATVGFLFAENLQELQSFSPENKPYYKNPKLNPYNNVNLGLDENLDPYHYARKILIEIRDNAQHEIGTHTFSHYYCLESGQDITTFESDLLSAIDIAKHNDIQLKSIVFPRNQVNPEYLEVCKKHGIGSYRGNERVKIYDYYGTTNKRPEFINKGLRLLDSYINLYGYHTYSLGDIQSKNDDGLVNIPSSRFLRPYTPLLRFLEPLKLRRIKKAMSIAAKRNQVFHLWWHPHNFGANLDKNLLNLESIFLHYKKLNGQYDFSNMTMGSLADQVKANPIKKNKTK</sequence>
<dbReference type="OrthoDB" id="7836272at2"/>
<accession>A0A418ND85</accession>